<evidence type="ECO:0000313" key="2">
    <source>
        <dbReference type="Proteomes" id="UP000789396"/>
    </source>
</evidence>
<dbReference type="OrthoDB" id="10423225at2759"/>
<protein>
    <submittedName>
        <fullName evidence="1">12065_t:CDS:1</fullName>
    </submittedName>
</protein>
<sequence>DEFSIFDEARAFIEDYAAQTNVVVIIARTTKNSDGSGYRQALFACEKQGSYNGKKEAHTTKRI</sequence>
<organism evidence="1 2">
    <name type="scientific">Racocetra fulgida</name>
    <dbReference type="NCBI Taxonomy" id="60492"/>
    <lineage>
        <taxon>Eukaryota</taxon>
        <taxon>Fungi</taxon>
        <taxon>Fungi incertae sedis</taxon>
        <taxon>Mucoromycota</taxon>
        <taxon>Glomeromycotina</taxon>
        <taxon>Glomeromycetes</taxon>
        <taxon>Diversisporales</taxon>
        <taxon>Gigasporaceae</taxon>
        <taxon>Racocetra</taxon>
    </lineage>
</organism>
<name>A0A9N9K8N0_9GLOM</name>
<dbReference type="AlphaFoldDB" id="A0A9N9K8N0"/>
<accession>A0A9N9K8N0</accession>
<reference evidence="1" key="1">
    <citation type="submission" date="2021-06" db="EMBL/GenBank/DDBJ databases">
        <authorList>
            <person name="Kallberg Y."/>
            <person name="Tangrot J."/>
            <person name="Rosling A."/>
        </authorList>
    </citation>
    <scope>NUCLEOTIDE SEQUENCE</scope>
    <source>
        <strain evidence="1">IN212</strain>
    </source>
</reference>
<feature type="non-terminal residue" evidence="1">
    <location>
        <position position="63"/>
    </location>
</feature>
<keyword evidence="2" id="KW-1185">Reference proteome</keyword>
<evidence type="ECO:0000313" key="1">
    <source>
        <dbReference type="EMBL" id="CAG8814581.1"/>
    </source>
</evidence>
<comment type="caution">
    <text evidence="1">The sequence shown here is derived from an EMBL/GenBank/DDBJ whole genome shotgun (WGS) entry which is preliminary data.</text>
</comment>
<gene>
    <name evidence="1" type="ORF">RFULGI_LOCUS19115</name>
</gene>
<dbReference type="Proteomes" id="UP000789396">
    <property type="component" value="Unassembled WGS sequence"/>
</dbReference>
<proteinExistence type="predicted"/>
<dbReference type="EMBL" id="CAJVPZ010090038">
    <property type="protein sequence ID" value="CAG8814581.1"/>
    <property type="molecule type" value="Genomic_DNA"/>
</dbReference>
<feature type="non-terminal residue" evidence="1">
    <location>
        <position position="1"/>
    </location>
</feature>